<dbReference type="RefSeq" id="WP_185130475.1">
    <property type="nucleotide sequence ID" value="NZ_JACJVO010000021.1"/>
</dbReference>
<accession>A0A7X0SMN7</accession>
<keyword evidence="3" id="KW-0862">Zinc</keyword>
<dbReference type="InterPro" id="IPR003476">
    <property type="entry name" value="Glyco_hydro_42"/>
</dbReference>
<dbReference type="Pfam" id="PF02449">
    <property type="entry name" value="Glyco_hydro_42"/>
    <property type="match status" value="1"/>
</dbReference>
<evidence type="ECO:0000313" key="7">
    <source>
        <dbReference type="Proteomes" id="UP000564644"/>
    </source>
</evidence>
<dbReference type="GO" id="GO:0009341">
    <property type="term" value="C:beta-galactosidase complex"/>
    <property type="evidence" value="ECO:0007669"/>
    <property type="project" value="InterPro"/>
</dbReference>
<dbReference type="SUPFAM" id="SSF51445">
    <property type="entry name" value="(Trans)glycosidases"/>
    <property type="match status" value="1"/>
</dbReference>
<sequence length="114" mass="13221">MTKSLKADTIQLGACYYPEHWDETLWDDDYRRMRELGFSVIRVAEFAWSIMEPEENVFRFDLFDRALDAAHHHGLQVILGTPTAAPPAWLTHRYPEVLRQTCHASSEAKGIRFA</sequence>
<keyword evidence="1" id="KW-0479">Metal-binding</keyword>
<keyword evidence="4" id="KW-0326">Glycosidase</keyword>
<name>A0A7X0SMN7_9BACL</name>
<reference evidence="6 7" key="1">
    <citation type="submission" date="2020-08" db="EMBL/GenBank/DDBJ databases">
        <title>Cohnella phylogeny.</title>
        <authorList>
            <person name="Dunlap C."/>
        </authorList>
    </citation>
    <scope>NUCLEOTIDE SEQUENCE [LARGE SCALE GENOMIC DNA]</scope>
    <source>
        <strain evidence="6 7">CBP 2801</strain>
    </source>
</reference>
<keyword evidence="7" id="KW-1185">Reference proteome</keyword>
<evidence type="ECO:0000256" key="3">
    <source>
        <dbReference type="ARBA" id="ARBA00022833"/>
    </source>
</evidence>
<dbReference type="Proteomes" id="UP000564644">
    <property type="component" value="Unassembled WGS sequence"/>
</dbReference>
<dbReference type="PANTHER" id="PTHR36447:SF2">
    <property type="entry name" value="BETA-GALACTOSIDASE YESZ"/>
    <property type="match status" value="1"/>
</dbReference>
<dbReference type="Gene3D" id="3.20.20.80">
    <property type="entry name" value="Glycosidases"/>
    <property type="match status" value="1"/>
</dbReference>
<evidence type="ECO:0000259" key="5">
    <source>
        <dbReference type="Pfam" id="PF02449"/>
    </source>
</evidence>
<comment type="caution">
    <text evidence="6">The sequence shown here is derived from an EMBL/GenBank/DDBJ whole genome shotgun (WGS) entry which is preliminary data.</text>
</comment>
<evidence type="ECO:0000256" key="2">
    <source>
        <dbReference type="ARBA" id="ARBA00022801"/>
    </source>
</evidence>
<dbReference type="InterPro" id="IPR017853">
    <property type="entry name" value="GH"/>
</dbReference>
<keyword evidence="2" id="KW-0378">Hydrolase</keyword>
<dbReference type="GO" id="GO:0046872">
    <property type="term" value="F:metal ion binding"/>
    <property type="evidence" value="ECO:0007669"/>
    <property type="project" value="UniProtKB-KW"/>
</dbReference>
<gene>
    <name evidence="6" type="ORF">H7C18_18065</name>
</gene>
<dbReference type="EMBL" id="JACJVO010000021">
    <property type="protein sequence ID" value="MBB6732823.1"/>
    <property type="molecule type" value="Genomic_DNA"/>
</dbReference>
<protein>
    <submittedName>
        <fullName evidence="6">Beta-galactosidase</fullName>
    </submittedName>
</protein>
<proteinExistence type="predicted"/>
<evidence type="ECO:0000256" key="1">
    <source>
        <dbReference type="ARBA" id="ARBA00022723"/>
    </source>
</evidence>
<dbReference type="AlphaFoldDB" id="A0A7X0SMN7"/>
<dbReference type="GO" id="GO:0004565">
    <property type="term" value="F:beta-galactosidase activity"/>
    <property type="evidence" value="ECO:0007669"/>
    <property type="project" value="InterPro"/>
</dbReference>
<dbReference type="GO" id="GO:0005975">
    <property type="term" value="P:carbohydrate metabolic process"/>
    <property type="evidence" value="ECO:0007669"/>
    <property type="project" value="InterPro"/>
</dbReference>
<dbReference type="PANTHER" id="PTHR36447">
    <property type="entry name" value="BETA-GALACTOSIDASE GANA"/>
    <property type="match status" value="1"/>
</dbReference>
<evidence type="ECO:0000313" key="6">
    <source>
        <dbReference type="EMBL" id="MBB6732823.1"/>
    </source>
</evidence>
<feature type="domain" description="Glycoside hydrolase family 42 N-terminal" evidence="5">
    <location>
        <begin position="15"/>
        <end position="112"/>
    </location>
</feature>
<organism evidence="6 7">
    <name type="scientific">Cohnella zeiphila</name>
    <dbReference type="NCBI Taxonomy" id="2761120"/>
    <lineage>
        <taxon>Bacteria</taxon>
        <taxon>Bacillati</taxon>
        <taxon>Bacillota</taxon>
        <taxon>Bacilli</taxon>
        <taxon>Bacillales</taxon>
        <taxon>Paenibacillaceae</taxon>
        <taxon>Cohnella</taxon>
    </lineage>
</organism>
<evidence type="ECO:0000256" key="4">
    <source>
        <dbReference type="ARBA" id="ARBA00023295"/>
    </source>
</evidence>
<dbReference type="InterPro" id="IPR013529">
    <property type="entry name" value="Glyco_hydro_42_N"/>
</dbReference>